<dbReference type="InterPro" id="IPR007185">
    <property type="entry name" value="DNA_pol_a/d/e_bsu"/>
</dbReference>
<evidence type="ECO:0000256" key="8">
    <source>
        <dbReference type="ARBA" id="ARBA00023242"/>
    </source>
</evidence>
<evidence type="ECO:0000256" key="9">
    <source>
        <dbReference type="ARBA" id="ARBA00049244"/>
    </source>
</evidence>
<keyword evidence="14" id="KW-1185">Reference proteome</keyword>
<dbReference type="Gene3D" id="3.60.21.50">
    <property type="match status" value="1"/>
</dbReference>
<comment type="caution">
    <text evidence="13">The sequence shown here is derived from an EMBL/GenBank/DDBJ whole genome shotgun (WGS) entry which is preliminary data.</text>
</comment>
<evidence type="ECO:0000256" key="3">
    <source>
        <dbReference type="ARBA" id="ARBA00012417"/>
    </source>
</evidence>
<dbReference type="GO" id="GO:0003887">
    <property type="term" value="F:DNA-directed DNA polymerase activity"/>
    <property type="evidence" value="ECO:0007669"/>
    <property type="project" value="UniProtKB-KW"/>
</dbReference>
<feature type="region of interest" description="Disordered" evidence="10">
    <location>
        <begin position="289"/>
        <end position="320"/>
    </location>
</feature>
<evidence type="ECO:0000256" key="4">
    <source>
        <dbReference type="ARBA" id="ARBA00022679"/>
    </source>
</evidence>
<feature type="domain" description="DNA polymerase delta subunit OB-fold" evidence="12">
    <location>
        <begin position="49"/>
        <end position="186"/>
    </location>
</feature>
<evidence type="ECO:0000256" key="1">
    <source>
        <dbReference type="ARBA" id="ARBA00004123"/>
    </source>
</evidence>
<proteinExistence type="inferred from homology"/>
<dbReference type="EMBL" id="MU839827">
    <property type="protein sequence ID" value="KAK1760852.1"/>
    <property type="molecule type" value="Genomic_DNA"/>
</dbReference>
<dbReference type="FunFam" id="3.60.21.50:FF:000006">
    <property type="entry name" value="DNA polymerase delta subunit 2, putative"/>
    <property type="match status" value="1"/>
</dbReference>
<dbReference type="Pfam" id="PF18018">
    <property type="entry name" value="DNA_pol_D_N"/>
    <property type="match status" value="1"/>
</dbReference>
<evidence type="ECO:0000313" key="13">
    <source>
        <dbReference type="EMBL" id="KAK1760852.1"/>
    </source>
</evidence>
<evidence type="ECO:0000259" key="11">
    <source>
        <dbReference type="Pfam" id="PF04042"/>
    </source>
</evidence>
<organism evidence="13 14">
    <name type="scientific">Echria macrotheca</name>
    <dbReference type="NCBI Taxonomy" id="438768"/>
    <lineage>
        <taxon>Eukaryota</taxon>
        <taxon>Fungi</taxon>
        <taxon>Dikarya</taxon>
        <taxon>Ascomycota</taxon>
        <taxon>Pezizomycotina</taxon>
        <taxon>Sordariomycetes</taxon>
        <taxon>Sordariomycetidae</taxon>
        <taxon>Sordariales</taxon>
        <taxon>Schizotheciaceae</taxon>
        <taxon>Echria</taxon>
    </lineage>
</organism>
<sequence length="519" mass="57364">MVTLDEVLNKGLLRKPSTDEDPQPIERVDSNYHPLQTFTLGKDLQYQQQFADIYFLRLTKIKPAVEEVAEAAWEGTVIGGETAKKVERVLDVRQGELCWVAGTVYMDMPLKPNILEDVSKDRWISAPTSVHRYYSEDGGDSIMLEDDSGRIRLVGDTLKSYFLVTGCIIAVMGTENINGEFDVIDVKFADLAPQPERWALSKPSSVKSKSKSKSKDEDVEMTGTVSSGKKSKKIAIVSGLEFSGSDTSYATELNLLLEFLLGEALDPTAQCDELSHISRLIIAGNSISTTTTAPSETEPPSDTTTKKEKSHTKKYGYDASSYNPRPSQLLDAFLSELLPTLPVTLLPGATDPANASYPQQPIHAAMFPKSRTYTSLPSQTQKEKAEPGWLDPVTNPWEAEVEGWRVLGTGGQNLDDMSKYVDSDDRLGMMEAMCRWRCSAPTAPDTLWAYPFQDDEPFVMKECPHLYFVGCQPEFGTQVIQGSDGQAVRLVLVPSFSATKEIVLVDSETLEVSRVKISL</sequence>
<keyword evidence="6" id="KW-0235">DNA replication</keyword>
<comment type="subcellular location">
    <subcellularLocation>
        <location evidence="1">Nucleus</location>
    </subcellularLocation>
</comment>
<dbReference type="PANTHER" id="PTHR10416">
    <property type="entry name" value="DNA POLYMERASE DELTA SUBUNIT 2"/>
    <property type="match status" value="1"/>
</dbReference>
<evidence type="ECO:0000259" key="12">
    <source>
        <dbReference type="Pfam" id="PF18018"/>
    </source>
</evidence>
<dbReference type="FunFam" id="2.40.50.430:FF:000002">
    <property type="entry name" value="DNA polymerase delta subunit"/>
    <property type="match status" value="1"/>
</dbReference>
<dbReference type="EC" id="2.7.7.7" evidence="3"/>
<comment type="similarity">
    <text evidence="2">Belongs to the DNA polymerase delta/II small subunit family.</text>
</comment>
<feature type="domain" description="DNA polymerase alpha/delta/epsilon subunit B" evidence="11">
    <location>
        <begin position="234"/>
        <end position="477"/>
    </location>
</feature>
<reference evidence="13" key="1">
    <citation type="submission" date="2023-06" db="EMBL/GenBank/DDBJ databases">
        <title>Genome-scale phylogeny and comparative genomics of the fungal order Sordariales.</title>
        <authorList>
            <consortium name="Lawrence Berkeley National Laboratory"/>
            <person name="Hensen N."/>
            <person name="Bonometti L."/>
            <person name="Westerberg I."/>
            <person name="Brannstrom I.O."/>
            <person name="Guillou S."/>
            <person name="Cros-Aarteil S."/>
            <person name="Calhoun S."/>
            <person name="Haridas S."/>
            <person name="Kuo A."/>
            <person name="Mondo S."/>
            <person name="Pangilinan J."/>
            <person name="Riley R."/>
            <person name="Labutti K."/>
            <person name="Andreopoulos B."/>
            <person name="Lipzen A."/>
            <person name="Chen C."/>
            <person name="Yanf M."/>
            <person name="Daum C."/>
            <person name="Ng V."/>
            <person name="Clum A."/>
            <person name="Steindorff A."/>
            <person name="Ohm R."/>
            <person name="Martin F."/>
            <person name="Silar P."/>
            <person name="Natvig D."/>
            <person name="Lalanne C."/>
            <person name="Gautier V."/>
            <person name="Ament-Velasquez S.L."/>
            <person name="Kruys A."/>
            <person name="Hutchinson M.I."/>
            <person name="Powell A.J."/>
            <person name="Barry K."/>
            <person name="Miller A.N."/>
            <person name="Grigoriev I.V."/>
            <person name="Debuchy R."/>
            <person name="Gladieux P."/>
            <person name="Thoren M.H."/>
            <person name="Johannesson H."/>
        </authorList>
    </citation>
    <scope>NUCLEOTIDE SEQUENCE</scope>
    <source>
        <strain evidence="13">PSN4</strain>
    </source>
</reference>
<keyword evidence="8" id="KW-0539">Nucleus</keyword>
<keyword evidence="7" id="KW-0239">DNA-directed DNA polymerase</keyword>
<evidence type="ECO:0000256" key="10">
    <source>
        <dbReference type="SAM" id="MobiDB-lite"/>
    </source>
</evidence>
<name>A0AAJ0BPZ7_9PEZI</name>
<evidence type="ECO:0000256" key="7">
    <source>
        <dbReference type="ARBA" id="ARBA00022932"/>
    </source>
</evidence>
<feature type="region of interest" description="Disordered" evidence="10">
    <location>
        <begin position="200"/>
        <end position="224"/>
    </location>
</feature>
<dbReference type="Pfam" id="PF04042">
    <property type="entry name" value="DNA_pol_E_B"/>
    <property type="match status" value="1"/>
</dbReference>
<evidence type="ECO:0000256" key="6">
    <source>
        <dbReference type="ARBA" id="ARBA00022705"/>
    </source>
</evidence>
<evidence type="ECO:0000256" key="5">
    <source>
        <dbReference type="ARBA" id="ARBA00022695"/>
    </source>
</evidence>
<keyword evidence="5" id="KW-0548">Nucleotidyltransferase</keyword>
<dbReference type="AlphaFoldDB" id="A0AAJ0BPZ7"/>
<dbReference type="InterPro" id="IPR024826">
    <property type="entry name" value="DNA_pol_delta/II_ssu"/>
</dbReference>
<keyword evidence="4" id="KW-0808">Transferase</keyword>
<gene>
    <name evidence="13" type="ORF">QBC47DRAFT_368394</name>
</gene>
<protein>
    <recommendedName>
        <fullName evidence="3">DNA-directed DNA polymerase</fullName>
        <ecNumber evidence="3">2.7.7.7</ecNumber>
    </recommendedName>
</protein>
<dbReference type="Proteomes" id="UP001239445">
    <property type="component" value="Unassembled WGS sequence"/>
</dbReference>
<dbReference type="PANTHER" id="PTHR10416:SF0">
    <property type="entry name" value="DNA POLYMERASE DELTA SUBUNIT 2"/>
    <property type="match status" value="1"/>
</dbReference>
<feature type="compositionally biased region" description="Low complexity" evidence="10">
    <location>
        <begin position="289"/>
        <end position="303"/>
    </location>
</feature>
<dbReference type="Gene3D" id="2.40.50.430">
    <property type="match status" value="1"/>
</dbReference>
<comment type="catalytic activity">
    <reaction evidence="9">
        <text>DNA(n) + a 2'-deoxyribonucleoside 5'-triphosphate = DNA(n+1) + diphosphate</text>
        <dbReference type="Rhea" id="RHEA:22508"/>
        <dbReference type="Rhea" id="RHEA-COMP:17339"/>
        <dbReference type="Rhea" id="RHEA-COMP:17340"/>
        <dbReference type="ChEBI" id="CHEBI:33019"/>
        <dbReference type="ChEBI" id="CHEBI:61560"/>
        <dbReference type="ChEBI" id="CHEBI:173112"/>
        <dbReference type="EC" id="2.7.7.7"/>
    </reaction>
</comment>
<dbReference type="GO" id="GO:0006281">
    <property type="term" value="P:DNA repair"/>
    <property type="evidence" value="ECO:0007669"/>
    <property type="project" value="UniProtKB-ARBA"/>
</dbReference>
<dbReference type="InterPro" id="IPR040663">
    <property type="entry name" value="DNA_pol_D_N"/>
</dbReference>
<evidence type="ECO:0000256" key="2">
    <source>
        <dbReference type="ARBA" id="ARBA00006035"/>
    </source>
</evidence>
<dbReference type="GO" id="GO:0043625">
    <property type="term" value="C:delta DNA polymerase complex"/>
    <property type="evidence" value="ECO:0007669"/>
    <property type="project" value="TreeGrafter"/>
</dbReference>
<evidence type="ECO:0000313" key="14">
    <source>
        <dbReference type="Proteomes" id="UP001239445"/>
    </source>
</evidence>
<accession>A0AAJ0BPZ7</accession>
<dbReference type="GO" id="GO:0006273">
    <property type="term" value="P:lagging strand elongation"/>
    <property type="evidence" value="ECO:0007669"/>
    <property type="project" value="UniProtKB-ARBA"/>
</dbReference>
<dbReference type="GO" id="GO:0003677">
    <property type="term" value="F:DNA binding"/>
    <property type="evidence" value="ECO:0007669"/>
    <property type="project" value="InterPro"/>
</dbReference>